<dbReference type="InterPro" id="IPR042100">
    <property type="entry name" value="Bug_dom1"/>
</dbReference>
<organism evidence="2 3">
    <name type="scientific">Roseinatronobacter bogoriensis subsp. barguzinensis</name>
    <dbReference type="NCBI Taxonomy" id="441209"/>
    <lineage>
        <taxon>Bacteria</taxon>
        <taxon>Pseudomonadati</taxon>
        <taxon>Pseudomonadota</taxon>
        <taxon>Alphaproteobacteria</taxon>
        <taxon>Rhodobacterales</taxon>
        <taxon>Paracoccaceae</taxon>
        <taxon>Roseinatronobacter</taxon>
    </lineage>
</organism>
<dbReference type="STRING" id="441209.GCA_001870665_03356"/>
<proteinExistence type="inferred from homology"/>
<comment type="similarity">
    <text evidence="1">Belongs to the UPF0065 (bug) family.</text>
</comment>
<dbReference type="InterPro" id="IPR005064">
    <property type="entry name" value="BUG"/>
</dbReference>
<dbReference type="Gene3D" id="3.40.190.150">
    <property type="entry name" value="Bordetella uptake gene, domain 1"/>
    <property type="match status" value="1"/>
</dbReference>
<dbReference type="KEGG" id="rbg:BG454_18470"/>
<dbReference type="Proteomes" id="UP000228948">
    <property type="component" value="Chromosome"/>
</dbReference>
<dbReference type="SUPFAM" id="SSF53850">
    <property type="entry name" value="Periplasmic binding protein-like II"/>
    <property type="match status" value="1"/>
</dbReference>
<evidence type="ECO:0000313" key="2">
    <source>
        <dbReference type="EMBL" id="ATX67553.1"/>
    </source>
</evidence>
<accession>A0A2K8KHV0</accession>
<dbReference type="AlphaFoldDB" id="A0A2K8KHV0"/>
<dbReference type="Pfam" id="PF03401">
    <property type="entry name" value="TctC"/>
    <property type="match status" value="1"/>
</dbReference>
<dbReference type="PIRSF" id="PIRSF017082">
    <property type="entry name" value="YflP"/>
    <property type="match status" value="1"/>
</dbReference>
<keyword evidence="3" id="KW-1185">Reference proteome</keyword>
<sequence length="355" mass="38244">MLRPANTESVLRMKRRNDGQLSGIKWEEKEMKRLTLNSMALLAGALLAAPVLADEAPEGPLEIVVGAGPGGGYDRLARAIQEVLDTEGIIPNTINLTYQPGAGGAVAWATVNRSAGDMTKISIFSPNIVTGEVLGTDTISFSDMTMLSMLVFEDGCFAVNPDAEINSAEKLIEALQDDANNVRFGFAVSAGNQWHVAMARLVEAVGADVSRLRSTVFDSGGRAVAALLGEHVDVVATGCAQFAQYHEAGDLTVIGVSAPERMGGVLADVPTWQEQGHDVVWGAWRGILAPRDLTESQISWWEEKLRAVTESSAWIPVAEENYWRTAFLNSADTTEMLVAEREEYGRALRALGLIE</sequence>
<reference evidence="2 3" key="1">
    <citation type="submission" date="2017-11" db="EMBL/GenBank/DDBJ databases">
        <title>Revised Sequence and Annotation of the Rhodobaca barguzinensis strain alga05 Genome.</title>
        <authorList>
            <person name="Kopejtka K."/>
            <person name="Tomasch J.M."/>
            <person name="Bunk B."/>
            <person name="Koblizek M."/>
        </authorList>
    </citation>
    <scope>NUCLEOTIDE SEQUENCE [LARGE SCALE GENOMIC DNA]</scope>
    <source>
        <strain evidence="3">alga05</strain>
    </source>
</reference>
<dbReference type="PANTHER" id="PTHR42928">
    <property type="entry name" value="TRICARBOXYLATE-BINDING PROTEIN"/>
    <property type="match status" value="1"/>
</dbReference>
<gene>
    <name evidence="2" type="ORF">BG454_18470</name>
</gene>
<dbReference type="EMBL" id="CP024899">
    <property type="protein sequence ID" value="ATX67553.1"/>
    <property type="molecule type" value="Genomic_DNA"/>
</dbReference>
<evidence type="ECO:0000313" key="3">
    <source>
        <dbReference type="Proteomes" id="UP000228948"/>
    </source>
</evidence>
<dbReference type="CDD" id="cd07012">
    <property type="entry name" value="PBP2_Bug_TTT"/>
    <property type="match status" value="1"/>
</dbReference>
<evidence type="ECO:0000256" key="1">
    <source>
        <dbReference type="ARBA" id="ARBA00006987"/>
    </source>
</evidence>
<dbReference type="PANTHER" id="PTHR42928:SF3">
    <property type="entry name" value="UPF0065 PROTEIN YFLP"/>
    <property type="match status" value="1"/>
</dbReference>
<name>A0A2K8KHV0_9RHOB</name>
<dbReference type="Gene3D" id="3.40.190.10">
    <property type="entry name" value="Periplasmic binding protein-like II"/>
    <property type="match status" value="1"/>
</dbReference>
<protein>
    <submittedName>
        <fullName evidence="2">Tripartite tricarboxylate transporter substrate binding protein</fullName>
    </submittedName>
</protein>